<organism evidence="1 2">
    <name type="scientific">Acidithiobacillus ferruginosus</name>
    <dbReference type="NCBI Taxonomy" id="3063951"/>
    <lineage>
        <taxon>Bacteria</taxon>
        <taxon>Pseudomonadati</taxon>
        <taxon>Pseudomonadota</taxon>
        <taxon>Acidithiobacillia</taxon>
        <taxon>Acidithiobacillales</taxon>
        <taxon>Acidithiobacillaceae</taxon>
        <taxon>Acidithiobacillus</taxon>
    </lineage>
</organism>
<evidence type="ECO:0000313" key="2">
    <source>
        <dbReference type="Proteomes" id="UP001196097"/>
    </source>
</evidence>
<accession>A0ACD5IKJ9</accession>
<reference evidence="1 2" key="1">
    <citation type="journal article" date="2021" name="ISME J.">
        <title>Genomic evolution of the class Acidithiobacillia: deep-branching Proteobacteria living in extreme acidic conditions.</title>
        <authorList>
            <person name="Moya-Beltran A."/>
            <person name="Beard S."/>
            <person name="Rojas-Villalobos C."/>
            <person name="Issotta F."/>
            <person name="Gallardo Y."/>
            <person name="Ulloa R."/>
            <person name="Giaveno A."/>
            <person name="Degli Esposti M."/>
            <person name="Johnson D.B."/>
            <person name="Quatrini R."/>
        </authorList>
    </citation>
    <scope>NUCLEOTIDE SEQUENCE [LARGE SCALE GENOMIC DNA]</scope>
    <source>
        <strain evidence="1 2">CF3</strain>
    </source>
</reference>
<dbReference type="Proteomes" id="UP001196097">
    <property type="component" value="Chromosome"/>
</dbReference>
<sequence length="118" mass="13813">MRKDFAELRERLKPLCKRTLHKQVLEYVKYTSRHALVQEFFPTDDEQRLYDEVSEYLQQPVLYALPSGQRQLMTLVLRKLLASSSYAPPMAYNGRAVATPKDCGLGQTYPMRLKKCER</sequence>
<keyword evidence="2" id="KW-1185">Reference proteome</keyword>
<dbReference type="EMBL" id="CP130946">
    <property type="protein sequence ID" value="XRP74033.1"/>
    <property type="molecule type" value="Genomic_DNA"/>
</dbReference>
<name>A0ACD5IKJ9_9PROT</name>
<gene>
    <name evidence="1" type="ORF">HF292_005120</name>
</gene>
<proteinExistence type="predicted"/>
<protein>
    <submittedName>
        <fullName evidence="1">Uncharacterized protein</fullName>
    </submittedName>
</protein>
<evidence type="ECO:0000313" key="1">
    <source>
        <dbReference type="EMBL" id="XRP74033.1"/>
    </source>
</evidence>